<evidence type="ECO:0000256" key="2">
    <source>
        <dbReference type="SAM" id="MobiDB-lite"/>
    </source>
</evidence>
<dbReference type="Pfam" id="PF20434">
    <property type="entry name" value="BD-FAE"/>
    <property type="match status" value="1"/>
</dbReference>
<keyword evidence="1 4" id="KW-0378">Hydrolase</keyword>
<dbReference type="InterPro" id="IPR049492">
    <property type="entry name" value="BD-FAE-like_dom"/>
</dbReference>
<dbReference type="PANTHER" id="PTHR48081:SF33">
    <property type="entry name" value="KYNURENINE FORMAMIDASE"/>
    <property type="match status" value="1"/>
</dbReference>
<dbReference type="PANTHER" id="PTHR48081">
    <property type="entry name" value="AB HYDROLASE SUPERFAMILY PROTEIN C4A8.06C"/>
    <property type="match status" value="1"/>
</dbReference>
<name>A0AAW7XHC7_9GAMM</name>
<feature type="domain" description="BD-FAE-like" evidence="3">
    <location>
        <begin position="31"/>
        <end position="138"/>
    </location>
</feature>
<feature type="compositionally biased region" description="Low complexity" evidence="2">
    <location>
        <begin position="281"/>
        <end position="303"/>
    </location>
</feature>
<feature type="compositionally biased region" description="Polar residues" evidence="2">
    <location>
        <begin position="267"/>
        <end position="278"/>
    </location>
</feature>
<dbReference type="GO" id="GO:0016787">
    <property type="term" value="F:hydrolase activity"/>
    <property type="evidence" value="ECO:0007669"/>
    <property type="project" value="UniProtKB-KW"/>
</dbReference>
<dbReference type="InterPro" id="IPR029058">
    <property type="entry name" value="AB_hydrolase_fold"/>
</dbReference>
<evidence type="ECO:0000313" key="5">
    <source>
        <dbReference type="Proteomes" id="UP001169862"/>
    </source>
</evidence>
<evidence type="ECO:0000259" key="3">
    <source>
        <dbReference type="Pfam" id="PF20434"/>
    </source>
</evidence>
<gene>
    <name evidence="4" type="ORF">Q4490_01770</name>
</gene>
<evidence type="ECO:0000313" key="4">
    <source>
        <dbReference type="EMBL" id="MDO6452280.1"/>
    </source>
</evidence>
<dbReference type="AlphaFoldDB" id="A0AAW7XHC7"/>
<protein>
    <submittedName>
        <fullName evidence="4">Alpha/beta hydrolase</fullName>
    </submittedName>
</protein>
<dbReference type="Gene3D" id="3.40.50.1820">
    <property type="entry name" value="alpha/beta hydrolase"/>
    <property type="match status" value="1"/>
</dbReference>
<evidence type="ECO:0000256" key="1">
    <source>
        <dbReference type="ARBA" id="ARBA00022801"/>
    </source>
</evidence>
<dbReference type="SUPFAM" id="SSF53474">
    <property type="entry name" value="alpha/beta-Hydrolases"/>
    <property type="match status" value="1"/>
</dbReference>
<dbReference type="Proteomes" id="UP001169862">
    <property type="component" value="Unassembled WGS sequence"/>
</dbReference>
<feature type="region of interest" description="Disordered" evidence="2">
    <location>
        <begin position="265"/>
        <end position="303"/>
    </location>
</feature>
<comment type="caution">
    <text evidence="4">The sequence shown here is derived from an EMBL/GenBank/DDBJ whole genome shotgun (WGS) entry which is preliminary data.</text>
</comment>
<dbReference type="EMBL" id="JAUOPG010000001">
    <property type="protein sequence ID" value="MDO6452280.1"/>
    <property type="molecule type" value="Genomic_DNA"/>
</dbReference>
<organism evidence="4 5">
    <name type="scientific">Neptunomonas phycophila</name>
    <dbReference type="NCBI Taxonomy" id="1572645"/>
    <lineage>
        <taxon>Bacteria</taxon>
        <taxon>Pseudomonadati</taxon>
        <taxon>Pseudomonadota</taxon>
        <taxon>Gammaproteobacteria</taxon>
        <taxon>Oceanospirillales</taxon>
        <taxon>Oceanospirillaceae</taxon>
        <taxon>Neptunomonas</taxon>
    </lineage>
</organism>
<reference evidence="4" key="1">
    <citation type="submission" date="2023-07" db="EMBL/GenBank/DDBJ databases">
        <title>Genome content predicts the carbon catabolic preferences of heterotrophic bacteria.</title>
        <authorList>
            <person name="Gralka M."/>
        </authorList>
    </citation>
    <scope>NUCLEOTIDE SEQUENCE</scope>
    <source>
        <strain evidence="4">I2M16</strain>
    </source>
</reference>
<sequence length="303" mass="32975">MKSVDVLNFVLPSNHYTRETVHFAKDPRLTMDIYQPSTATDKPVVIFIYGGAWKMGESSEYKFIAHALTGLGYPVIIPNYRLYPSVTFPTFVNDVALAIAYAETHAAQLSVDINKHGYVLMGHSSGAHTAALLATQESFLHNNGVMHKPIGLIGLSGPYDLPLDDPEVEPVFGGAPAENVNPLLNVDQRMPPTLLLHGADDDRVIAKHSKDFAAKIEKHSVAVTLRTYSGVDHVKIVASIAAPLRFMGDSYDDIAHFLSSLERHNDTASTPATPMSKIQRTDQTTSTSTSTTTTTTATIIDTQ</sequence>
<dbReference type="RefSeq" id="WP_303548272.1">
    <property type="nucleotide sequence ID" value="NZ_JAUOPG010000001.1"/>
</dbReference>
<accession>A0AAW7XHC7</accession>
<dbReference type="InterPro" id="IPR050300">
    <property type="entry name" value="GDXG_lipolytic_enzyme"/>
</dbReference>
<proteinExistence type="predicted"/>